<evidence type="ECO:0000313" key="3">
    <source>
        <dbReference type="EMBL" id="BAD53956.1"/>
    </source>
</evidence>
<evidence type="ECO:0000256" key="1">
    <source>
        <dbReference type="SAM" id="MobiDB-lite"/>
    </source>
</evidence>
<organism evidence="2">
    <name type="scientific">Oryza sativa subsp. japonica</name>
    <name type="common">Rice</name>
    <dbReference type="NCBI Taxonomy" id="39947"/>
    <lineage>
        <taxon>Eukaryota</taxon>
        <taxon>Viridiplantae</taxon>
        <taxon>Streptophyta</taxon>
        <taxon>Embryophyta</taxon>
        <taxon>Tracheophyta</taxon>
        <taxon>Spermatophyta</taxon>
        <taxon>Magnoliopsida</taxon>
        <taxon>Liliopsida</taxon>
        <taxon>Poales</taxon>
        <taxon>Poaceae</taxon>
        <taxon>BOP clade</taxon>
        <taxon>Oryzoideae</taxon>
        <taxon>Oryzeae</taxon>
        <taxon>Oryzinae</taxon>
        <taxon>Oryza</taxon>
        <taxon>Oryza sativa</taxon>
    </lineage>
</organism>
<dbReference type="EMBL" id="AP003856">
    <property type="protein sequence ID" value="BAD53956.1"/>
    <property type="molecule type" value="Genomic_DNA"/>
</dbReference>
<feature type="compositionally biased region" description="Basic and acidic residues" evidence="1">
    <location>
        <begin position="114"/>
        <end position="124"/>
    </location>
</feature>
<evidence type="ECO:0000313" key="4">
    <source>
        <dbReference type="Proteomes" id="UP000000763"/>
    </source>
</evidence>
<evidence type="ECO:0000313" key="2">
    <source>
        <dbReference type="EMBL" id="BAD52635.1"/>
    </source>
</evidence>
<feature type="region of interest" description="Disordered" evidence="1">
    <location>
        <begin position="1"/>
        <end position="124"/>
    </location>
</feature>
<protein>
    <submittedName>
        <fullName evidence="2">Uncharacterized protein</fullName>
    </submittedName>
</protein>
<proteinExistence type="predicted"/>
<accession>Q5ZDA9</accession>
<name>Q5Z8C2_ORYSJ</name>
<dbReference type="Proteomes" id="UP000817658">
    <property type="component" value="Chromosome 1"/>
</dbReference>
<dbReference type="Proteomes" id="UP000000763">
    <property type="component" value="Chromosome 1"/>
</dbReference>
<accession>Q5Z8C2</accession>
<reference evidence="4" key="3">
    <citation type="journal article" date="2008" name="Nucleic Acids Res.">
        <title>The rice annotation project database (RAP-DB): 2008 update.</title>
        <authorList>
            <consortium name="The rice annotation project (RAP)"/>
        </authorList>
    </citation>
    <scope>GENOME REANNOTATION</scope>
    <source>
        <strain evidence="4">cv. Nipponbare</strain>
    </source>
</reference>
<reference evidence="4" key="2">
    <citation type="journal article" date="2005" name="Nature">
        <title>The map-based sequence of the rice genome.</title>
        <authorList>
            <consortium name="International rice genome sequencing project (IRGSP)"/>
            <person name="Matsumoto T."/>
            <person name="Wu J."/>
            <person name="Kanamori H."/>
            <person name="Katayose Y."/>
            <person name="Fujisawa M."/>
            <person name="Namiki N."/>
            <person name="Mizuno H."/>
            <person name="Yamamoto K."/>
            <person name="Antonio B.A."/>
            <person name="Baba T."/>
            <person name="Sakata K."/>
            <person name="Nagamura Y."/>
            <person name="Aoki H."/>
            <person name="Arikawa K."/>
            <person name="Arita K."/>
            <person name="Bito T."/>
            <person name="Chiden Y."/>
            <person name="Fujitsuka N."/>
            <person name="Fukunaka R."/>
            <person name="Hamada M."/>
            <person name="Harada C."/>
            <person name="Hayashi A."/>
            <person name="Hijishita S."/>
            <person name="Honda M."/>
            <person name="Hosokawa S."/>
            <person name="Ichikawa Y."/>
            <person name="Idonuma A."/>
            <person name="Iijima M."/>
            <person name="Ikeda M."/>
            <person name="Ikeno M."/>
            <person name="Ito K."/>
            <person name="Ito S."/>
            <person name="Ito T."/>
            <person name="Ito Y."/>
            <person name="Ito Y."/>
            <person name="Iwabuchi A."/>
            <person name="Kamiya K."/>
            <person name="Karasawa W."/>
            <person name="Kurita K."/>
            <person name="Katagiri S."/>
            <person name="Kikuta A."/>
            <person name="Kobayashi H."/>
            <person name="Kobayashi N."/>
            <person name="Machita K."/>
            <person name="Maehara T."/>
            <person name="Masukawa M."/>
            <person name="Mizubayashi T."/>
            <person name="Mukai Y."/>
            <person name="Nagasaki H."/>
            <person name="Nagata Y."/>
            <person name="Naito S."/>
            <person name="Nakashima M."/>
            <person name="Nakama Y."/>
            <person name="Nakamichi Y."/>
            <person name="Nakamura M."/>
            <person name="Meguro A."/>
            <person name="Negishi M."/>
            <person name="Ohta I."/>
            <person name="Ohta T."/>
            <person name="Okamoto M."/>
            <person name="Ono N."/>
            <person name="Saji S."/>
            <person name="Sakaguchi M."/>
            <person name="Sakai K."/>
            <person name="Shibata M."/>
            <person name="Shimokawa T."/>
            <person name="Song J."/>
            <person name="Takazaki Y."/>
            <person name="Terasawa K."/>
            <person name="Tsugane M."/>
            <person name="Tsuji K."/>
            <person name="Ueda S."/>
            <person name="Waki K."/>
            <person name="Yamagata H."/>
            <person name="Yamamoto M."/>
            <person name="Yamamoto S."/>
            <person name="Yamane H."/>
            <person name="Yoshiki S."/>
            <person name="Yoshihara R."/>
            <person name="Yukawa K."/>
            <person name="Zhong H."/>
            <person name="Yano M."/>
            <person name="Yuan Q."/>
            <person name="Ouyang S."/>
            <person name="Liu J."/>
            <person name="Jones K.M."/>
            <person name="Gansberger K."/>
            <person name="Moffat K."/>
            <person name="Hill J."/>
            <person name="Bera J."/>
            <person name="Fadrosh D."/>
            <person name="Jin S."/>
            <person name="Johri S."/>
            <person name="Kim M."/>
            <person name="Overton L."/>
            <person name="Reardon M."/>
            <person name="Tsitrin T."/>
            <person name="Vuong H."/>
            <person name="Weaver B."/>
            <person name="Ciecko A."/>
            <person name="Tallon L."/>
            <person name="Jackson J."/>
            <person name="Pai G."/>
            <person name="Aken S.V."/>
            <person name="Utterback T."/>
            <person name="Reidmuller S."/>
            <person name="Feldblyum T."/>
            <person name="Hsiao J."/>
            <person name="Zismann V."/>
            <person name="Iobst S."/>
            <person name="de Vazeille A.R."/>
            <person name="Buell C.R."/>
            <person name="Ying K."/>
            <person name="Li Y."/>
            <person name="Lu T."/>
            <person name="Huang Y."/>
            <person name="Zhao Q."/>
            <person name="Feng Q."/>
            <person name="Zhang L."/>
            <person name="Zhu J."/>
            <person name="Weng Q."/>
            <person name="Mu J."/>
            <person name="Lu Y."/>
            <person name="Fan D."/>
            <person name="Liu Y."/>
            <person name="Guan J."/>
            <person name="Zhang Y."/>
            <person name="Yu S."/>
            <person name="Liu X."/>
            <person name="Zhang Y."/>
            <person name="Hong G."/>
            <person name="Han B."/>
            <person name="Choisne N."/>
            <person name="Demange N."/>
            <person name="Orjeda G."/>
            <person name="Samain S."/>
            <person name="Cattolico L."/>
            <person name="Pelletier E."/>
            <person name="Couloux A."/>
            <person name="Segurens B."/>
            <person name="Wincker P."/>
            <person name="D'Hont A."/>
            <person name="Scarpelli C."/>
            <person name="Weissenbach J."/>
            <person name="Salanoubat M."/>
            <person name="Quetier F."/>
            <person name="Yu Y."/>
            <person name="Kim H.R."/>
            <person name="Rambo T."/>
            <person name="Currie J."/>
            <person name="Collura K."/>
            <person name="Luo M."/>
            <person name="Yang T."/>
            <person name="Ammiraju J.S.S."/>
            <person name="Engler F."/>
            <person name="Soderlund C."/>
            <person name="Wing R.A."/>
            <person name="Palmer L.E."/>
            <person name="de la Bastide M."/>
            <person name="Spiegel L."/>
            <person name="Nascimento L."/>
            <person name="Zutavern T."/>
            <person name="O'Shaughnessy A."/>
            <person name="Dike S."/>
            <person name="Dedhia N."/>
            <person name="Preston R."/>
            <person name="Balija V."/>
            <person name="McCombie W.R."/>
            <person name="Chow T."/>
            <person name="Chen H."/>
            <person name="Chung M."/>
            <person name="Chen C."/>
            <person name="Shaw J."/>
            <person name="Wu H."/>
            <person name="Hsiao K."/>
            <person name="Chao Y."/>
            <person name="Chu M."/>
            <person name="Cheng C."/>
            <person name="Hour A."/>
            <person name="Lee P."/>
            <person name="Lin S."/>
            <person name="Lin Y."/>
            <person name="Liou J."/>
            <person name="Liu S."/>
            <person name="Hsing Y."/>
            <person name="Raghuvanshi S."/>
            <person name="Mohanty A."/>
            <person name="Bharti A.K."/>
            <person name="Gaur A."/>
            <person name="Gupta V."/>
            <person name="Kumar D."/>
            <person name="Ravi V."/>
            <person name="Vij S."/>
            <person name="Kapur A."/>
            <person name="Khurana P."/>
            <person name="Khurana P."/>
            <person name="Khurana J.P."/>
            <person name="Tyagi A.K."/>
            <person name="Gaikwad K."/>
            <person name="Singh A."/>
            <person name="Dalal V."/>
            <person name="Srivastava S."/>
            <person name="Dixit A."/>
            <person name="Pal A.K."/>
            <person name="Ghazi I.A."/>
            <person name="Yadav M."/>
            <person name="Pandit A."/>
            <person name="Bhargava A."/>
            <person name="Sureshbabu K."/>
            <person name="Batra K."/>
            <person name="Sharma T.R."/>
            <person name="Mohapatra T."/>
            <person name="Singh N.K."/>
            <person name="Messing J."/>
            <person name="Nelson A.B."/>
            <person name="Fuks G."/>
            <person name="Kavchok S."/>
            <person name="Keizer G."/>
            <person name="Linton E."/>
            <person name="Llaca V."/>
            <person name="Song R."/>
            <person name="Tanyolac B."/>
            <person name="Young S."/>
            <person name="Ho-Il K."/>
            <person name="Hahn J.H."/>
            <person name="Sangsakoo G."/>
            <person name="Vanavichit A."/>
            <person name="de Mattos Luiz.A.T."/>
            <person name="Zimmer P.D."/>
            <person name="Malone G."/>
            <person name="Dellagostin O."/>
            <person name="de Oliveira A.C."/>
            <person name="Bevan M."/>
            <person name="Bancroft I."/>
            <person name="Minx P."/>
            <person name="Cordum H."/>
            <person name="Wilson R."/>
            <person name="Cheng Z."/>
            <person name="Jin W."/>
            <person name="Jiang J."/>
            <person name="Leong S.A."/>
            <person name="Iwama H."/>
            <person name="Gojobori T."/>
            <person name="Itoh T."/>
            <person name="Niimura Y."/>
            <person name="Fujii Y."/>
            <person name="Habara T."/>
            <person name="Sakai H."/>
            <person name="Sato Y."/>
            <person name="Wilson G."/>
            <person name="Kumar K."/>
            <person name="McCouch S."/>
            <person name="Juretic N."/>
            <person name="Hoen D."/>
            <person name="Wright S."/>
            <person name="Bruskiewich R."/>
            <person name="Bureau T."/>
            <person name="Miyao A."/>
            <person name="Hirochika H."/>
            <person name="Nishikawa T."/>
            <person name="Kadowaki K."/>
            <person name="Sugiura M."/>
            <person name="Burr B."/>
            <person name="Sasaki T."/>
        </authorList>
    </citation>
    <scope>NUCLEOTIDE SEQUENCE [LARGE SCALE GENOMIC DNA]</scope>
    <source>
        <strain evidence="4">cv. Nipponbare</strain>
    </source>
</reference>
<dbReference type="AlphaFoldDB" id="Q5Z8C2"/>
<reference evidence="2" key="1">
    <citation type="journal article" date="2002" name="Nature">
        <title>The genome sequence and structure of rice chromosome 1.</title>
        <authorList>
            <person name="Sasaki T."/>
            <person name="Matsumoto T."/>
            <person name="Yamamoto K."/>
            <person name="Sakata K."/>
            <person name="Baba T."/>
            <person name="Katayose Y."/>
            <person name="Wu J."/>
            <person name="Niimura Y."/>
            <person name="Cheng Z."/>
            <person name="Nagamura Y."/>
            <person name="Antonio B.A."/>
            <person name="Kanamori H."/>
            <person name="Hosokawa S."/>
            <person name="Masukawa M."/>
            <person name="Arikawa K."/>
            <person name="Chiden Y."/>
            <person name="Hayashi M."/>
            <person name="Okamoto M."/>
            <person name="Ando T."/>
            <person name="Aoki H."/>
            <person name="Arita K."/>
            <person name="Hamada M."/>
            <person name="Harada C."/>
            <person name="Hijishita S."/>
            <person name="Honda M."/>
            <person name="Ichikawa Y."/>
            <person name="Idonuma A."/>
            <person name="Iijima M."/>
            <person name="Ikeda M."/>
            <person name="Ikeno M."/>
            <person name="Itoh S."/>
            <person name="Itoh T."/>
            <person name="Itoh Y."/>
            <person name="Itoh Y."/>
            <person name="Iwabuchi A."/>
            <person name="Kamiya K."/>
            <person name="Karasawa W."/>
            <person name="Katagiri S."/>
            <person name="Kikuta A."/>
            <person name="Kobayashi N."/>
            <person name="Kono I."/>
            <person name="Machita K."/>
            <person name="Maehara T."/>
            <person name="Mizuno H."/>
            <person name="Mizubayashi T."/>
            <person name="Mukai Y."/>
            <person name="Nagasaki H."/>
            <person name="Nakashima M."/>
            <person name="Nakama Y."/>
            <person name="Nakamichi Y."/>
            <person name="Nakamura M."/>
            <person name="Namiki N."/>
            <person name="Negishi M."/>
            <person name="Ohta I."/>
            <person name="Ono N."/>
            <person name="Saji S."/>
            <person name="Sakai K."/>
            <person name="Shibata M."/>
            <person name="Shimokawa T."/>
            <person name="Shomura A."/>
            <person name="Song J."/>
            <person name="Takazaki Y."/>
            <person name="Terasawa K."/>
            <person name="Tsuji K."/>
            <person name="Waki K."/>
            <person name="Yamagata H."/>
            <person name="Yamane H."/>
            <person name="Yoshiki S."/>
            <person name="Yoshihara R."/>
            <person name="Yukawa K."/>
            <person name="Zhong H."/>
            <person name="Iwama H."/>
            <person name="Endo T."/>
            <person name="Ito H."/>
            <person name="Hahn J.H."/>
            <person name="Kim H.I."/>
            <person name="Eun M.Y."/>
            <person name="Yano M."/>
            <person name="Jiang J."/>
            <person name="Gojobori T."/>
        </authorList>
    </citation>
    <scope>NUCLEOTIDE SEQUENCE</scope>
</reference>
<dbReference type="EMBL" id="AP003021">
    <property type="protein sequence ID" value="BAD52635.1"/>
    <property type="molecule type" value="Genomic_DNA"/>
</dbReference>
<sequence length="124" mass="12831">MEEGEDAGRRRWPWRCSPAHDAEWVPAAESDGRGVDGVTRTTANATRLGAVASGGRSGGGGGGKEGDGARAMEGTGTDGTKRKRERGGGEPLYRPAGVDRGWDGRDFAGGVGRGGEEREAGFKN</sequence>
<gene>
    <name evidence="2" type="ORF">P0503E05.23</name>
    <name evidence="3" type="ORF">P0697D09.6</name>
</gene>